<dbReference type="PANTHER" id="PTHR30193:SF37">
    <property type="entry name" value="INNER MEMBRANE ABC TRANSPORTER PERMEASE PROTEIN YCJO"/>
    <property type="match status" value="1"/>
</dbReference>
<comment type="similarity">
    <text evidence="7">Belongs to the binding-protein-dependent transport system permease family.</text>
</comment>
<dbReference type="SUPFAM" id="SSF161098">
    <property type="entry name" value="MetI-like"/>
    <property type="match status" value="1"/>
</dbReference>
<evidence type="ECO:0000256" key="5">
    <source>
        <dbReference type="ARBA" id="ARBA00022989"/>
    </source>
</evidence>
<accession>A0A7T8B9D3</accession>
<evidence type="ECO:0000256" key="4">
    <source>
        <dbReference type="ARBA" id="ARBA00022692"/>
    </source>
</evidence>
<dbReference type="Proteomes" id="UP000595917">
    <property type="component" value="Chromosome"/>
</dbReference>
<dbReference type="InterPro" id="IPR000515">
    <property type="entry name" value="MetI-like"/>
</dbReference>
<proteinExistence type="inferred from homology"/>
<evidence type="ECO:0000256" key="1">
    <source>
        <dbReference type="ARBA" id="ARBA00004651"/>
    </source>
</evidence>
<dbReference type="GO" id="GO:0005886">
    <property type="term" value="C:plasma membrane"/>
    <property type="evidence" value="ECO:0007669"/>
    <property type="project" value="UniProtKB-SubCell"/>
</dbReference>
<keyword evidence="3" id="KW-1003">Cell membrane</keyword>
<dbReference type="Gene3D" id="1.10.3720.10">
    <property type="entry name" value="MetI-like"/>
    <property type="match status" value="1"/>
</dbReference>
<evidence type="ECO:0000259" key="8">
    <source>
        <dbReference type="PROSITE" id="PS50928"/>
    </source>
</evidence>
<dbReference type="RefSeq" id="WP_215625648.1">
    <property type="nucleotide sequence ID" value="NZ_CP067089.2"/>
</dbReference>
<reference evidence="9" key="1">
    <citation type="submission" date="2021-01" db="EMBL/GenBank/DDBJ databases">
        <title>Description of Breznakiella homolactica.</title>
        <authorList>
            <person name="Song Y."/>
            <person name="Brune A."/>
        </authorList>
    </citation>
    <scope>NUCLEOTIDE SEQUENCE</scope>
    <source>
        <strain evidence="9">RmG30</strain>
    </source>
</reference>
<dbReference type="InterPro" id="IPR035906">
    <property type="entry name" value="MetI-like_sf"/>
</dbReference>
<feature type="domain" description="ABC transmembrane type-1" evidence="8">
    <location>
        <begin position="69"/>
        <end position="285"/>
    </location>
</feature>
<organism evidence="9 10">
    <name type="scientific">Breznakiella homolactica</name>
    <dbReference type="NCBI Taxonomy" id="2798577"/>
    <lineage>
        <taxon>Bacteria</taxon>
        <taxon>Pseudomonadati</taxon>
        <taxon>Spirochaetota</taxon>
        <taxon>Spirochaetia</taxon>
        <taxon>Spirochaetales</taxon>
        <taxon>Breznakiellaceae</taxon>
        <taxon>Breznakiella</taxon>
    </lineage>
</organism>
<dbReference type="CDD" id="cd06261">
    <property type="entry name" value="TM_PBP2"/>
    <property type="match status" value="1"/>
</dbReference>
<feature type="transmembrane region" description="Helical" evidence="7">
    <location>
        <begin position="262"/>
        <end position="284"/>
    </location>
</feature>
<feature type="transmembrane region" description="Helical" evidence="7">
    <location>
        <begin position="106"/>
        <end position="126"/>
    </location>
</feature>
<evidence type="ECO:0000313" key="9">
    <source>
        <dbReference type="EMBL" id="QQO08342.1"/>
    </source>
</evidence>
<gene>
    <name evidence="9" type="ORF">JFL75_15595</name>
</gene>
<feature type="transmembrane region" description="Helical" evidence="7">
    <location>
        <begin position="155"/>
        <end position="180"/>
    </location>
</feature>
<dbReference type="InterPro" id="IPR051393">
    <property type="entry name" value="ABC_transporter_permease"/>
</dbReference>
<evidence type="ECO:0000256" key="7">
    <source>
        <dbReference type="RuleBase" id="RU363032"/>
    </source>
</evidence>
<keyword evidence="5 7" id="KW-1133">Transmembrane helix</keyword>
<dbReference type="PANTHER" id="PTHR30193">
    <property type="entry name" value="ABC TRANSPORTER PERMEASE PROTEIN"/>
    <property type="match status" value="1"/>
</dbReference>
<protein>
    <submittedName>
        <fullName evidence="9">Sugar ABC transporter permease</fullName>
    </submittedName>
</protein>
<comment type="subcellular location">
    <subcellularLocation>
        <location evidence="1 7">Cell membrane</location>
        <topology evidence="1 7">Multi-pass membrane protein</topology>
    </subcellularLocation>
</comment>
<dbReference type="Pfam" id="PF00528">
    <property type="entry name" value="BPD_transp_1"/>
    <property type="match status" value="1"/>
</dbReference>
<feature type="transmembrane region" description="Helical" evidence="7">
    <location>
        <begin position="201"/>
        <end position="220"/>
    </location>
</feature>
<dbReference type="GO" id="GO:0055085">
    <property type="term" value="P:transmembrane transport"/>
    <property type="evidence" value="ECO:0007669"/>
    <property type="project" value="InterPro"/>
</dbReference>
<evidence type="ECO:0000256" key="6">
    <source>
        <dbReference type="ARBA" id="ARBA00023136"/>
    </source>
</evidence>
<evidence type="ECO:0000256" key="2">
    <source>
        <dbReference type="ARBA" id="ARBA00022448"/>
    </source>
</evidence>
<dbReference type="KEGG" id="bhc:JFL75_15595"/>
<dbReference type="AlphaFoldDB" id="A0A7T8B9D3"/>
<evidence type="ECO:0000256" key="3">
    <source>
        <dbReference type="ARBA" id="ARBA00022475"/>
    </source>
</evidence>
<keyword evidence="10" id="KW-1185">Reference proteome</keyword>
<keyword evidence="2 7" id="KW-0813">Transport</keyword>
<dbReference type="PROSITE" id="PS50928">
    <property type="entry name" value="ABC_TM1"/>
    <property type="match status" value="1"/>
</dbReference>
<feature type="transmembrane region" description="Helical" evidence="7">
    <location>
        <begin position="12"/>
        <end position="35"/>
    </location>
</feature>
<sequence length="295" mass="33290">MTLAKKRILTAYAFLALPLLYFICVRFIPMLYAMVMGMTNWGLLAKELKFVGFDNFRTIFSDPVFHKAFGNTIKYAVIGAPLVIVISLFFALQLNVINRGKGLYRLLYVLPYITPIVAVSWVWRWMYQPPPIGLINGVLSYLGLKTQGFLNDPGQALYCITLVNVWVELGYCITIFLAGIQNIPVEYIEAAKIDGASSRTLLFRITLPLLLPITLFLMVMEGIQFLRIFTQVYNMSVQATGGPLDSTKSVALYIYQTAFTKFQMGLAASASMVLFLLIMAVTLIQIKFFDRKVSY</sequence>
<keyword evidence="6 7" id="KW-0472">Membrane</keyword>
<keyword evidence="4 7" id="KW-0812">Transmembrane</keyword>
<evidence type="ECO:0000313" key="10">
    <source>
        <dbReference type="Proteomes" id="UP000595917"/>
    </source>
</evidence>
<feature type="transmembrane region" description="Helical" evidence="7">
    <location>
        <begin position="73"/>
        <end position="94"/>
    </location>
</feature>
<name>A0A7T8B9D3_9SPIR</name>
<dbReference type="EMBL" id="CP067089">
    <property type="protein sequence ID" value="QQO08342.1"/>
    <property type="molecule type" value="Genomic_DNA"/>
</dbReference>